<evidence type="ECO:0000313" key="1">
    <source>
        <dbReference type="EMBL" id="KAL0124688.1"/>
    </source>
</evidence>
<keyword evidence="2" id="KW-1185">Reference proteome</keyword>
<organism evidence="1 2">
    <name type="scientific">Cardiocondyla obscurior</name>
    <dbReference type="NCBI Taxonomy" id="286306"/>
    <lineage>
        <taxon>Eukaryota</taxon>
        <taxon>Metazoa</taxon>
        <taxon>Ecdysozoa</taxon>
        <taxon>Arthropoda</taxon>
        <taxon>Hexapoda</taxon>
        <taxon>Insecta</taxon>
        <taxon>Pterygota</taxon>
        <taxon>Neoptera</taxon>
        <taxon>Endopterygota</taxon>
        <taxon>Hymenoptera</taxon>
        <taxon>Apocrita</taxon>
        <taxon>Aculeata</taxon>
        <taxon>Formicoidea</taxon>
        <taxon>Formicidae</taxon>
        <taxon>Myrmicinae</taxon>
        <taxon>Cardiocondyla</taxon>
    </lineage>
</organism>
<proteinExistence type="predicted"/>
<name>A0AAW2GAL9_9HYME</name>
<dbReference type="AlphaFoldDB" id="A0AAW2GAL9"/>
<protein>
    <submittedName>
        <fullName evidence="1">Uncharacterized protein</fullName>
    </submittedName>
</protein>
<dbReference type="Proteomes" id="UP001430953">
    <property type="component" value="Unassembled WGS sequence"/>
</dbReference>
<gene>
    <name evidence="1" type="ORF">PUN28_006498</name>
</gene>
<dbReference type="EMBL" id="JADYXP020000005">
    <property type="protein sequence ID" value="KAL0124688.1"/>
    <property type="molecule type" value="Genomic_DNA"/>
</dbReference>
<evidence type="ECO:0000313" key="2">
    <source>
        <dbReference type="Proteomes" id="UP001430953"/>
    </source>
</evidence>
<comment type="caution">
    <text evidence="1">The sequence shown here is derived from an EMBL/GenBank/DDBJ whole genome shotgun (WGS) entry which is preliminary data.</text>
</comment>
<reference evidence="1 2" key="1">
    <citation type="submission" date="2023-03" db="EMBL/GenBank/DDBJ databases">
        <title>High recombination rates correlate with genetic variation in Cardiocondyla obscurior ants.</title>
        <authorList>
            <person name="Errbii M."/>
        </authorList>
    </citation>
    <scope>NUCLEOTIDE SEQUENCE [LARGE SCALE GENOMIC DNA]</scope>
    <source>
        <strain evidence="1">Alpha-2009</strain>
        <tissue evidence="1">Whole body</tissue>
    </source>
</reference>
<accession>A0AAW2GAL9</accession>
<sequence length="86" mass="10352">MVRRVLRRFLDNDYHVFLTRSLRPMGHWVENGGRSRERQRVYGDDFNSVYLSARILVGNHVHAKDNSSGQPDALRHCRWHWYSRSR</sequence>